<evidence type="ECO:0000259" key="6">
    <source>
        <dbReference type="Pfam" id="PF00496"/>
    </source>
</evidence>
<dbReference type="Proteomes" id="UP000319432">
    <property type="component" value="Chromosome"/>
</dbReference>
<dbReference type="Gene3D" id="3.10.105.10">
    <property type="entry name" value="Dipeptide-binding Protein, Domain 3"/>
    <property type="match status" value="1"/>
</dbReference>
<dbReference type="OrthoDB" id="9796817at2"/>
<gene>
    <name evidence="7" type="ORF">EEL30_26880</name>
</gene>
<evidence type="ECO:0000256" key="3">
    <source>
        <dbReference type="ARBA" id="ARBA00022729"/>
    </source>
</evidence>
<dbReference type="InterPro" id="IPR039424">
    <property type="entry name" value="SBP_5"/>
</dbReference>
<name>A0A518VEZ6_BRELA</name>
<evidence type="ECO:0000313" key="8">
    <source>
        <dbReference type="Proteomes" id="UP000319432"/>
    </source>
</evidence>
<dbReference type="CDD" id="cd08510">
    <property type="entry name" value="PBP2_Lactococcal_OppA_like"/>
    <property type="match status" value="1"/>
</dbReference>
<dbReference type="NCBIfam" id="NF045467">
    <property type="entry name" value="Opp4A"/>
    <property type="match status" value="1"/>
</dbReference>
<evidence type="ECO:0000256" key="2">
    <source>
        <dbReference type="ARBA" id="ARBA00022448"/>
    </source>
</evidence>
<feature type="region of interest" description="Disordered" evidence="4">
    <location>
        <begin position="24"/>
        <end position="52"/>
    </location>
</feature>
<organism evidence="7 8">
    <name type="scientific">Brevibacillus laterosporus</name>
    <name type="common">Bacillus laterosporus</name>
    <dbReference type="NCBI Taxonomy" id="1465"/>
    <lineage>
        <taxon>Bacteria</taxon>
        <taxon>Bacillati</taxon>
        <taxon>Bacillota</taxon>
        <taxon>Bacilli</taxon>
        <taxon>Bacillales</taxon>
        <taxon>Paenibacillaceae</taxon>
        <taxon>Brevibacillus</taxon>
    </lineage>
</organism>
<dbReference type="PROSITE" id="PS51257">
    <property type="entry name" value="PROKAR_LIPOPROTEIN"/>
    <property type="match status" value="1"/>
</dbReference>
<dbReference type="PANTHER" id="PTHR30290:SF9">
    <property type="entry name" value="OLIGOPEPTIDE-BINDING PROTEIN APPA"/>
    <property type="match status" value="1"/>
</dbReference>
<dbReference type="GO" id="GO:0042597">
    <property type="term" value="C:periplasmic space"/>
    <property type="evidence" value="ECO:0007669"/>
    <property type="project" value="UniProtKB-ARBA"/>
</dbReference>
<dbReference type="Gene3D" id="3.90.76.10">
    <property type="entry name" value="Dipeptide-binding Protein, Domain 1"/>
    <property type="match status" value="1"/>
</dbReference>
<evidence type="ECO:0000313" key="7">
    <source>
        <dbReference type="EMBL" id="QDX95576.1"/>
    </source>
</evidence>
<dbReference type="SUPFAM" id="SSF53850">
    <property type="entry name" value="Periplasmic binding protein-like II"/>
    <property type="match status" value="1"/>
</dbReference>
<dbReference type="GO" id="GO:0043190">
    <property type="term" value="C:ATP-binding cassette (ABC) transporter complex"/>
    <property type="evidence" value="ECO:0007669"/>
    <property type="project" value="InterPro"/>
</dbReference>
<dbReference type="InterPro" id="IPR030678">
    <property type="entry name" value="Peptide/Ni-bd"/>
</dbReference>
<evidence type="ECO:0000256" key="4">
    <source>
        <dbReference type="SAM" id="MobiDB-lite"/>
    </source>
</evidence>
<dbReference type="InterPro" id="IPR050034">
    <property type="entry name" value="Opp4A"/>
</dbReference>
<protein>
    <submittedName>
        <fullName evidence="7">Oligopeptide ABC transporter substrate-binding protein</fullName>
    </submittedName>
</protein>
<keyword evidence="8" id="KW-1185">Reference proteome</keyword>
<keyword evidence="2" id="KW-0813">Transport</keyword>
<evidence type="ECO:0000256" key="1">
    <source>
        <dbReference type="ARBA" id="ARBA00005695"/>
    </source>
</evidence>
<dbReference type="AlphaFoldDB" id="A0A518VEZ6"/>
<feature type="compositionally biased region" description="Polar residues" evidence="4">
    <location>
        <begin position="28"/>
        <end position="45"/>
    </location>
</feature>
<feature type="chain" id="PRO_5022146099" evidence="5">
    <location>
        <begin position="26"/>
        <end position="575"/>
    </location>
</feature>
<proteinExistence type="inferred from homology"/>
<dbReference type="EMBL" id="CP033464">
    <property type="protein sequence ID" value="QDX95576.1"/>
    <property type="molecule type" value="Genomic_DNA"/>
</dbReference>
<accession>A0A518VEZ6</accession>
<dbReference type="GO" id="GO:0015833">
    <property type="term" value="P:peptide transport"/>
    <property type="evidence" value="ECO:0007669"/>
    <property type="project" value="TreeGrafter"/>
</dbReference>
<dbReference type="GO" id="GO:1904680">
    <property type="term" value="F:peptide transmembrane transporter activity"/>
    <property type="evidence" value="ECO:0007669"/>
    <property type="project" value="TreeGrafter"/>
</dbReference>
<feature type="signal peptide" evidence="5">
    <location>
        <begin position="1"/>
        <end position="25"/>
    </location>
</feature>
<comment type="similarity">
    <text evidence="1">Belongs to the bacterial solute-binding protein 5 family.</text>
</comment>
<evidence type="ECO:0000256" key="5">
    <source>
        <dbReference type="SAM" id="SignalP"/>
    </source>
</evidence>
<dbReference type="InterPro" id="IPR000914">
    <property type="entry name" value="SBP_5_dom"/>
</dbReference>
<reference evidence="7 8" key="1">
    <citation type="submission" date="2018-11" db="EMBL/GenBank/DDBJ databases">
        <title>Phylogenetic determinants of toxin gene distribution in genomes of Brevibacillus laterosporus.</title>
        <authorList>
            <person name="Glare T.R."/>
            <person name="Durrant A."/>
            <person name="Berry C."/>
            <person name="Palma L."/>
            <person name="Ormskirk M."/>
            <person name="Cox M.O."/>
        </authorList>
    </citation>
    <scope>NUCLEOTIDE SEQUENCE [LARGE SCALE GENOMIC DNA]</scope>
    <source>
        <strain evidence="7 8">1821L</strain>
    </source>
</reference>
<dbReference type="Pfam" id="PF00496">
    <property type="entry name" value="SBP_bac_5"/>
    <property type="match status" value="1"/>
</dbReference>
<dbReference type="PANTHER" id="PTHR30290">
    <property type="entry name" value="PERIPLASMIC BINDING COMPONENT OF ABC TRANSPORTER"/>
    <property type="match status" value="1"/>
</dbReference>
<dbReference type="PIRSF" id="PIRSF002741">
    <property type="entry name" value="MppA"/>
    <property type="match status" value="1"/>
</dbReference>
<sequence>MKKKNTVVLSAFLALSMGVVGCSKPADTPQTKQNESTPSATTTEQQPKDGGKVTYAYESPFQGLLERGFYEGDDDDRILRFMMDPLLDTGDDLKAYPKIAEWKESPDHLTYTFTFKKGVKWHNGDELTVEDWLYAFEVIGHKDYKGSRYSNVNMIVGMDEYNKGTAKTISGVKIIDPYNIEVKIKKPMVNFLDNIWSNPMPKKYYAGISVKDLPNSPKVRQQPIGLGPFKVKKIQPGEFVELERFDDYWQGKPHLDGVVYKVIDGKLSNSLLKKGEVDIMAIPRSQAKEVAKNDNLVLKEEDELAYSYIGFKLGHWDENKKINVMDKPKFADKRLRQAMAYALDRKALADAFENGKAEPLNTPMPPVSWAKVPADQINAYEYNPEKAKQLLDEAGYKDVTGDGLREDPQGKKFTINYDAMTRDETAEPRAQAVMQFWKDVGLDAKLNGGALKEFNLFYRTVEKDEPSVEVFAGAWSLASDPDPTGLWKVDDLWNYPRWVNAESDKLIEEGISEKAFDENYRKEVYYKWQKLVNEEVPMIIMHARKDITAINKRLQGVHTNSFTNQVDTHKWWVTN</sequence>
<keyword evidence="3 5" id="KW-0732">Signal</keyword>
<dbReference type="Gene3D" id="3.40.190.10">
    <property type="entry name" value="Periplasmic binding protein-like II"/>
    <property type="match status" value="1"/>
</dbReference>
<feature type="domain" description="Solute-binding protein family 5" evidence="6">
    <location>
        <begin position="98"/>
        <end position="487"/>
    </location>
</feature>